<comment type="caution">
    <text evidence="2">The sequence shown here is derived from an EMBL/GenBank/DDBJ whole genome shotgun (WGS) entry which is preliminary data.</text>
</comment>
<dbReference type="OrthoDB" id="3053074at2759"/>
<evidence type="ECO:0000313" key="2">
    <source>
        <dbReference type="EMBL" id="KAJ3493457.1"/>
    </source>
</evidence>
<gene>
    <name evidence="2" type="ORF">NLJ89_g11017</name>
</gene>
<dbReference type="Proteomes" id="UP001148786">
    <property type="component" value="Unassembled WGS sequence"/>
</dbReference>
<name>A0A9W8JQ57_9AGAR</name>
<evidence type="ECO:0000313" key="3">
    <source>
        <dbReference type="Proteomes" id="UP001148786"/>
    </source>
</evidence>
<proteinExistence type="predicted"/>
<evidence type="ECO:0000256" key="1">
    <source>
        <dbReference type="SAM" id="MobiDB-lite"/>
    </source>
</evidence>
<reference evidence="2" key="1">
    <citation type="submission" date="2022-07" db="EMBL/GenBank/DDBJ databases">
        <title>Genome Sequence of Agrocybe chaxingu.</title>
        <authorList>
            <person name="Buettner E."/>
        </authorList>
    </citation>
    <scope>NUCLEOTIDE SEQUENCE</scope>
    <source>
        <strain evidence="2">MP-N11</strain>
    </source>
</reference>
<dbReference type="EMBL" id="JANKHO010002271">
    <property type="protein sequence ID" value="KAJ3493457.1"/>
    <property type="molecule type" value="Genomic_DNA"/>
</dbReference>
<organism evidence="2 3">
    <name type="scientific">Agrocybe chaxingu</name>
    <dbReference type="NCBI Taxonomy" id="84603"/>
    <lineage>
        <taxon>Eukaryota</taxon>
        <taxon>Fungi</taxon>
        <taxon>Dikarya</taxon>
        <taxon>Basidiomycota</taxon>
        <taxon>Agaricomycotina</taxon>
        <taxon>Agaricomycetes</taxon>
        <taxon>Agaricomycetidae</taxon>
        <taxon>Agaricales</taxon>
        <taxon>Agaricineae</taxon>
        <taxon>Strophariaceae</taxon>
        <taxon>Agrocybe</taxon>
    </lineage>
</organism>
<protein>
    <submittedName>
        <fullName evidence="2">Uncharacterized protein</fullName>
    </submittedName>
</protein>
<accession>A0A9W8JQ57</accession>
<dbReference type="AlphaFoldDB" id="A0A9W8JQ57"/>
<feature type="region of interest" description="Disordered" evidence="1">
    <location>
        <begin position="64"/>
        <end position="133"/>
    </location>
</feature>
<keyword evidence="3" id="KW-1185">Reference proteome</keyword>
<sequence length="219" mass="25068">MLEVCFRTYQNPQIRFAERGRRLDDLISAVRQAVKIMTDSDRDAFCQAWLERLIDAAVQDGAKIPKKRKEPSSETVAAESQPAPELLQPADASSASTSELSKEVIEIDESDLESPPPPKRQRQESPTASTSLPVVIINRIPDMTLKAKPTTKQTSLNGIWKKKSQYTEEEIAAAREVERIKDDERMRRAAEMEQLLKARKGVKERELNREHQQRFRDRK</sequence>